<dbReference type="OrthoDB" id="5875172at2759"/>
<sequence length="100" mass="11989">MLKKSSQLRYTNDRKSRPQRLLASRSRYSIFLIDGEFEKEEIKIFFPKSRSTNLNFQTDNIIEWLLQFYPDEHVMHITRQDEIIGVQLYSCSLDPKTSQE</sequence>
<proteinExistence type="predicted"/>
<evidence type="ECO:0000313" key="2">
    <source>
        <dbReference type="Proteomes" id="UP000008068"/>
    </source>
</evidence>
<gene>
    <name evidence="1" type="ORF">CAEBREN_03854</name>
</gene>
<dbReference type="HOGENOM" id="CLU_2308513_0_0_1"/>
<dbReference type="AlphaFoldDB" id="G0P0C5"/>
<protein>
    <submittedName>
        <fullName evidence="1">Uncharacterized protein</fullName>
    </submittedName>
</protein>
<evidence type="ECO:0000313" key="1">
    <source>
        <dbReference type="EMBL" id="EGT41691.1"/>
    </source>
</evidence>
<organism evidence="2">
    <name type="scientific">Caenorhabditis brenneri</name>
    <name type="common">Nematode worm</name>
    <dbReference type="NCBI Taxonomy" id="135651"/>
    <lineage>
        <taxon>Eukaryota</taxon>
        <taxon>Metazoa</taxon>
        <taxon>Ecdysozoa</taxon>
        <taxon>Nematoda</taxon>
        <taxon>Chromadorea</taxon>
        <taxon>Rhabditida</taxon>
        <taxon>Rhabditina</taxon>
        <taxon>Rhabditomorpha</taxon>
        <taxon>Rhabditoidea</taxon>
        <taxon>Rhabditidae</taxon>
        <taxon>Peloderinae</taxon>
        <taxon>Caenorhabditis</taxon>
    </lineage>
</organism>
<dbReference type="InParanoid" id="G0P0C5"/>
<keyword evidence="2" id="KW-1185">Reference proteome</keyword>
<dbReference type="EMBL" id="GL379998">
    <property type="protein sequence ID" value="EGT41691.1"/>
    <property type="molecule type" value="Genomic_DNA"/>
</dbReference>
<accession>G0P0C5</accession>
<name>G0P0C5_CAEBE</name>
<reference evidence="2" key="1">
    <citation type="submission" date="2011-07" db="EMBL/GenBank/DDBJ databases">
        <authorList>
            <consortium name="Caenorhabditis brenneri Sequencing and Analysis Consortium"/>
            <person name="Wilson R.K."/>
        </authorList>
    </citation>
    <scope>NUCLEOTIDE SEQUENCE [LARGE SCALE GENOMIC DNA]</scope>
    <source>
        <strain evidence="2">PB2801</strain>
    </source>
</reference>
<dbReference type="Proteomes" id="UP000008068">
    <property type="component" value="Unassembled WGS sequence"/>
</dbReference>